<gene>
    <name evidence="1" type="ORF">ED208_03885</name>
</gene>
<sequence>MGNGSFSDFQIKPIACIGAIFGIELLKSLVNLSAYRGGQLARRLGPYGALVFSGGLLALIDCLATQEKH</sequence>
<dbReference type="AlphaFoldDB" id="A0A3N0VLM9"/>
<dbReference type="Proteomes" id="UP000282106">
    <property type="component" value="Unassembled WGS sequence"/>
</dbReference>
<evidence type="ECO:0000313" key="1">
    <source>
        <dbReference type="EMBL" id="ROH93673.1"/>
    </source>
</evidence>
<reference evidence="1 2" key="1">
    <citation type="submission" date="2018-10" db="EMBL/GenBank/DDBJ databases">
        <authorList>
            <person name="Chen W.-M."/>
        </authorList>
    </citation>
    <scope>NUCLEOTIDE SEQUENCE [LARGE SCALE GENOMIC DNA]</scope>
    <source>
        <strain evidence="1 2">THS-13</strain>
    </source>
</reference>
<evidence type="ECO:0000313" key="2">
    <source>
        <dbReference type="Proteomes" id="UP000282106"/>
    </source>
</evidence>
<name>A0A3N0VLM9_9GAMM</name>
<proteinExistence type="predicted"/>
<dbReference type="EMBL" id="RJVO01000001">
    <property type="protein sequence ID" value="ROH93673.1"/>
    <property type="molecule type" value="Genomic_DNA"/>
</dbReference>
<dbReference type="InParanoid" id="A0A3N0VLM9"/>
<accession>A0A3N0VLM9</accession>
<organism evidence="1 2">
    <name type="scientific">Stagnimonas aquatica</name>
    <dbReference type="NCBI Taxonomy" id="2689987"/>
    <lineage>
        <taxon>Bacteria</taxon>
        <taxon>Pseudomonadati</taxon>
        <taxon>Pseudomonadota</taxon>
        <taxon>Gammaproteobacteria</taxon>
        <taxon>Nevskiales</taxon>
        <taxon>Nevskiaceae</taxon>
        <taxon>Stagnimonas</taxon>
    </lineage>
</organism>
<keyword evidence="2" id="KW-1185">Reference proteome</keyword>
<comment type="caution">
    <text evidence="1">The sequence shown here is derived from an EMBL/GenBank/DDBJ whole genome shotgun (WGS) entry which is preliminary data.</text>
</comment>
<protein>
    <submittedName>
        <fullName evidence="1">Uncharacterized protein</fullName>
    </submittedName>
</protein>